<feature type="signal peptide" evidence="1">
    <location>
        <begin position="1"/>
        <end position="25"/>
    </location>
</feature>
<dbReference type="AlphaFoldDB" id="A0A543D9Q3"/>
<keyword evidence="4" id="KW-1185">Reference proteome</keyword>
<dbReference type="InterPro" id="IPR039424">
    <property type="entry name" value="SBP_5"/>
</dbReference>
<proteinExistence type="predicted"/>
<dbReference type="Pfam" id="PF00496">
    <property type="entry name" value="SBP_bac_5"/>
    <property type="match status" value="1"/>
</dbReference>
<dbReference type="GO" id="GO:0015833">
    <property type="term" value="P:peptide transport"/>
    <property type="evidence" value="ECO:0007669"/>
    <property type="project" value="TreeGrafter"/>
</dbReference>
<dbReference type="OrthoDB" id="9046151at2"/>
<sequence>MNTILARPGARLRLAAVAVALVAAAACGSAPTGGAKPAADTPTGPLRIVAAGSPTASTFDPHGSFANEADAVRSALVYDALTRPDGSGGTRPALGESWEPDPDLRTWTITMRQGVSFSDGRPVRAADALYSLRRIARKGAENFGRLAEIDTEASSAPDDTTLRLVLRAPNAGLPQALEAVSMVVPEGADDFSSPVPGSGPFVPSGTDAQTTVLTRNDSWWGPPPPEESIELRAVPDTQARAAAVTSGQANFAGSVSPAAARAAEQTGDVQVVRRPGVTLYPLVMRLDTAPFDRPQVREAVKLAVDREQLVQTVFLGLGTVGDDVLSPDVGPGVEQRTRDVTRARALLAEAGFPDGLDVELRSTSLYPGMDTTATLVAQQLAEAGIRVQVTLEPPDTYFSTVFASAPFYVSYYGGIPFTDIARVALVSQTPANETAWRLPEWDTGFAEALGTADDAQRAARLGELQRQIQTDGGYVVWGFGDGVDLAATGVTGAPTGPGFSRLYLDQLSRN</sequence>
<dbReference type="Proteomes" id="UP000315677">
    <property type="component" value="Unassembled WGS sequence"/>
</dbReference>
<organism evidence="3 4">
    <name type="scientific">Pseudonocardia kunmingensis</name>
    <dbReference type="NCBI Taxonomy" id="630975"/>
    <lineage>
        <taxon>Bacteria</taxon>
        <taxon>Bacillati</taxon>
        <taxon>Actinomycetota</taxon>
        <taxon>Actinomycetes</taxon>
        <taxon>Pseudonocardiales</taxon>
        <taxon>Pseudonocardiaceae</taxon>
        <taxon>Pseudonocardia</taxon>
    </lineage>
</organism>
<dbReference type="InterPro" id="IPR000914">
    <property type="entry name" value="SBP_5_dom"/>
</dbReference>
<dbReference type="GO" id="GO:1904680">
    <property type="term" value="F:peptide transmembrane transporter activity"/>
    <property type="evidence" value="ECO:0007669"/>
    <property type="project" value="TreeGrafter"/>
</dbReference>
<evidence type="ECO:0000313" key="3">
    <source>
        <dbReference type="EMBL" id="TQM06067.1"/>
    </source>
</evidence>
<feature type="domain" description="Solute-binding protein family 5" evidence="2">
    <location>
        <begin position="91"/>
        <end position="398"/>
    </location>
</feature>
<gene>
    <name evidence="3" type="ORF">FB558_6302</name>
</gene>
<evidence type="ECO:0000259" key="2">
    <source>
        <dbReference type="Pfam" id="PF00496"/>
    </source>
</evidence>
<dbReference type="GO" id="GO:0042597">
    <property type="term" value="C:periplasmic space"/>
    <property type="evidence" value="ECO:0007669"/>
    <property type="project" value="UniProtKB-ARBA"/>
</dbReference>
<evidence type="ECO:0000313" key="4">
    <source>
        <dbReference type="Proteomes" id="UP000315677"/>
    </source>
</evidence>
<dbReference type="PIRSF" id="PIRSF002741">
    <property type="entry name" value="MppA"/>
    <property type="match status" value="1"/>
</dbReference>
<dbReference type="Gene3D" id="3.40.190.10">
    <property type="entry name" value="Periplasmic binding protein-like II"/>
    <property type="match status" value="1"/>
</dbReference>
<name>A0A543D9Q3_9PSEU</name>
<comment type="caution">
    <text evidence="3">The sequence shown here is derived from an EMBL/GenBank/DDBJ whole genome shotgun (WGS) entry which is preliminary data.</text>
</comment>
<dbReference type="RefSeq" id="WP_142059675.1">
    <property type="nucleotide sequence ID" value="NZ_VFPA01000004.1"/>
</dbReference>
<feature type="chain" id="PRO_5039450732" evidence="1">
    <location>
        <begin position="26"/>
        <end position="510"/>
    </location>
</feature>
<protein>
    <submittedName>
        <fullName evidence="3">Peptide/nickel transport system substrate-binding protein</fullName>
    </submittedName>
</protein>
<dbReference type="Gene3D" id="3.10.105.10">
    <property type="entry name" value="Dipeptide-binding Protein, Domain 3"/>
    <property type="match status" value="1"/>
</dbReference>
<keyword evidence="1" id="KW-0732">Signal</keyword>
<dbReference type="PANTHER" id="PTHR30290:SF65">
    <property type="entry name" value="MONOACYL PHOSPHATIDYLINOSITOL TETRAMANNOSIDE-BINDING PROTEIN LPQW-RELATED"/>
    <property type="match status" value="1"/>
</dbReference>
<dbReference type="GO" id="GO:0043190">
    <property type="term" value="C:ATP-binding cassette (ABC) transporter complex"/>
    <property type="evidence" value="ECO:0007669"/>
    <property type="project" value="InterPro"/>
</dbReference>
<accession>A0A543D9Q3</accession>
<dbReference type="CDD" id="cd08503">
    <property type="entry name" value="PBP2_NikA_DppA_OppA_like_17"/>
    <property type="match status" value="1"/>
</dbReference>
<dbReference type="EMBL" id="VFPA01000004">
    <property type="protein sequence ID" value="TQM06067.1"/>
    <property type="molecule type" value="Genomic_DNA"/>
</dbReference>
<evidence type="ECO:0000256" key="1">
    <source>
        <dbReference type="SAM" id="SignalP"/>
    </source>
</evidence>
<dbReference type="PROSITE" id="PS51257">
    <property type="entry name" value="PROKAR_LIPOPROTEIN"/>
    <property type="match status" value="1"/>
</dbReference>
<dbReference type="PANTHER" id="PTHR30290">
    <property type="entry name" value="PERIPLASMIC BINDING COMPONENT OF ABC TRANSPORTER"/>
    <property type="match status" value="1"/>
</dbReference>
<dbReference type="SUPFAM" id="SSF53850">
    <property type="entry name" value="Periplasmic binding protein-like II"/>
    <property type="match status" value="1"/>
</dbReference>
<reference evidence="3 4" key="1">
    <citation type="submission" date="2019-06" db="EMBL/GenBank/DDBJ databases">
        <title>Sequencing the genomes of 1000 actinobacteria strains.</title>
        <authorList>
            <person name="Klenk H.-P."/>
        </authorList>
    </citation>
    <scope>NUCLEOTIDE SEQUENCE [LARGE SCALE GENOMIC DNA]</scope>
    <source>
        <strain evidence="3 4">DSM 45301</strain>
    </source>
</reference>
<dbReference type="InterPro" id="IPR030678">
    <property type="entry name" value="Peptide/Ni-bd"/>
</dbReference>